<evidence type="ECO:0000313" key="3">
    <source>
        <dbReference type="Proteomes" id="UP001387364"/>
    </source>
</evidence>
<organism evidence="2 3">
    <name type="scientific">Bacillus kandeliae</name>
    <dbReference type="NCBI Taxonomy" id="3129297"/>
    <lineage>
        <taxon>Bacteria</taxon>
        <taxon>Bacillati</taxon>
        <taxon>Bacillota</taxon>
        <taxon>Bacilli</taxon>
        <taxon>Bacillales</taxon>
        <taxon>Bacillaceae</taxon>
        <taxon>Bacillus</taxon>
    </lineage>
</organism>
<reference evidence="2 3" key="1">
    <citation type="submission" date="2024-02" db="EMBL/GenBank/DDBJ databases">
        <title>Seven novel Bacillus-like species.</title>
        <authorList>
            <person name="Liu G."/>
        </authorList>
    </citation>
    <scope>NUCLEOTIDE SEQUENCE [LARGE SCALE GENOMIC DNA]</scope>
    <source>
        <strain evidence="2 3">FJAT-52991</strain>
    </source>
</reference>
<sequence>MRLSEFLYNPYIMCVMMVCLFTAFLDIFYVSWALVGVSLIGGGCFFLYILAVYRLVLYRGIPRHGKKEDHLFMSLWYAWPLYVLSTIVMFFFFGELWALFYATGGSVGILVSEWIQVKKVVEKRKPKMKAQ</sequence>
<accession>A0ABZ2N4S8</accession>
<keyword evidence="1" id="KW-0472">Membrane</keyword>
<evidence type="ECO:0000313" key="2">
    <source>
        <dbReference type="EMBL" id="WXB92597.1"/>
    </source>
</evidence>
<keyword evidence="1" id="KW-0812">Transmembrane</keyword>
<gene>
    <name evidence="2" type="ORF">WDJ61_15400</name>
</gene>
<name>A0ABZ2N4S8_9BACI</name>
<feature type="transmembrane region" description="Helical" evidence="1">
    <location>
        <begin position="99"/>
        <end position="117"/>
    </location>
</feature>
<dbReference type="EMBL" id="CP147404">
    <property type="protein sequence ID" value="WXB92597.1"/>
    <property type="molecule type" value="Genomic_DNA"/>
</dbReference>
<feature type="transmembrane region" description="Helical" evidence="1">
    <location>
        <begin position="31"/>
        <end position="53"/>
    </location>
</feature>
<protein>
    <submittedName>
        <fullName evidence="2">Uncharacterized protein</fullName>
    </submittedName>
</protein>
<dbReference type="Proteomes" id="UP001387364">
    <property type="component" value="Chromosome"/>
</dbReference>
<feature type="transmembrane region" description="Helical" evidence="1">
    <location>
        <begin position="7"/>
        <end position="25"/>
    </location>
</feature>
<feature type="transmembrane region" description="Helical" evidence="1">
    <location>
        <begin position="74"/>
        <end position="93"/>
    </location>
</feature>
<dbReference type="RefSeq" id="WP_338751255.1">
    <property type="nucleotide sequence ID" value="NZ_CP147404.1"/>
</dbReference>
<keyword evidence="1" id="KW-1133">Transmembrane helix</keyword>
<proteinExistence type="predicted"/>
<keyword evidence="3" id="KW-1185">Reference proteome</keyword>
<evidence type="ECO:0000256" key="1">
    <source>
        <dbReference type="SAM" id="Phobius"/>
    </source>
</evidence>